<dbReference type="PATRIC" id="fig|438.10.peg.1652"/>
<accession>A0A0K0TBB7</accession>
<evidence type="ECO:0000313" key="1">
    <source>
        <dbReference type="EMBL" id="OAZ72624.1"/>
    </source>
</evidence>
<organism evidence="1 2">
    <name type="scientific">Acetobacter pasteurianus</name>
    <name type="common">Acetobacter turbidans</name>
    <dbReference type="NCBI Taxonomy" id="438"/>
    <lineage>
        <taxon>Bacteria</taxon>
        <taxon>Pseudomonadati</taxon>
        <taxon>Pseudomonadota</taxon>
        <taxon>Alphaproteobacteria</taxon>
        <taxon>Acetobacterales</taxon>
        <taxon>Acetobacteraceae</taxon>
        <taxon>Acetobacter</taxon>
    </lineage>
</organism>
<protein>
    <submittedName>
        <fullName evidence="1">Uncharacterized protein</fullName>
    </submittedName>
</protein>
<name>A0A0K0TBB7_ACEPA</name>
<gene>
    <name evidence="1" type="ORF">SRCM100623_01166</name>
</gene>
<proteinExistence type="predicted"/>
<dbReference type="OrthoDB" id="7224607at2"/>
<dbReference type="RefSeq" id="WP_003628451.1">
    <property type="nucleotide sequence ID" value="NZ_CP012111.1"/>
</dbReference>
<reference evidence="1 2" key="1">
    <citation type="submission" date="2016-05" db="EMBL/GenBank/DDBJ databases">
        <title>Genome sequencing of Acetobacter pasteurianus strain SRCM100623.</title>
        <authorList>
            <person name="Song Y.R."/>
        </authorList>
    </citation>
    <scope>NUCLEOTIDE SEQUENCE [LARGE SCALE GENOMIC DNA]</scope>
    <source>
        <strain evidence="1 2">SRCM100623</strain>
    </source>
</reference>
<dbReference type="Proteomes" id="UP000093796">
    <property type="component" value="Unassembled WGS sequence"/>
</dbReference>
<dbReference type="AlphaFoldDB" id="A0A0K0TBB7"/>
<sequence>MRNPPVTPALVLLVADIAVGVACVLLPPLVMGFLALLKDIFGVLILPFSFLFGLAGWSSDMSSLETMQGGLVPDMMAHPFRAASAAALLVVGGACSLMACGTPDGARMERNLAPVFTFAAMVLVGVDPGLVVLPAFVLQLLALRYPAMDFLKIRR</sequence>
<comment type="caution">
    <text evidence="1">The sequence shown here is derived from an EMBL/GenBank/DDBJ whole genome shotgun (WGS) entry which is preliminary data.</text>
</comment>
<dbReference type="EMBL" id="LYUD01000099">
    <property type="protein sequence ID" value="OAZ72624.1"/>
    <property type="molecule type" value="Genomic_DNA"/>
</dbReference>
<evidence type="ECO:0000313" key="2">
    <source>
        <dbReference type="Proteomes" id="UP000093796"/>
    </source>
</evidence>